<gene>
    <name evidence="3" type="ORF">E2493_02085</name>
</gene>
<dbReference type="EMBL" id="SPDV01000002">
    <property type="protein sequence ID" value="TFI60058.1"/>
    <property type="molecule type" value="Genomic_DNA"/>
</dbReference>
<dbReference type="CDD" id="cd17631">
    <property type="entry name" value="FACL_FadD13-like"/>
    <property type="match status" value="1"/>
</dbReference>
<dbReference type="Proteomes" id="UP000298213">
    <property type="component" value="Unassembled WGS sequence"/>
</dbReference>
<dbReference type="InterPro" id="IPR045851">
    <property type="entry name" value="AMP-bd_C_sf"/>
</dbReference>
<dbReference type="InterPro" id="IPR025110">
    <property type="entry name" value="AMP-bd_C"/>
</dbReference>
<comment type="caution">
    <text evidence="3">The sequence shown here is derived from an EMBL/GenBank/DDBJ whole genome shotgun (WGS) entry which is preliminary data.</text>
</comment>
<sequence length="505" mass="54783">MEPARSRRIEGIESLPDITARRADLAPGRIAMEEAASGRSLTYADLDGRAARVASLLRTRGVLPGDRVAILCRNRAAFWELLFGCAKAGAILVPLNWRMPPIELDLLLADCMPRLLFHGTSEAETAGALRHRCERVDLDSGYESIVDAMAAGCWRGSWPAGEPWYLIYTSGTTGRPKGVIYTYGMAIANFVNIGTAIDVAGSDTTLHFLPHFHTAGINLHALPTLMQGGRVLVLDGFDVEAVVRLLEQRRLDTFFGVPTVYHALLEHPRFTRAPLDHVRHWGCGGAPLPDRLALRCRALGIRVCNGMGMTETGPTAFLASPEDAWERIGSVGKPQLLVRVRIVDEAGEDVAEGEVGEVLFAGPGVTPGYWNDPEATRAAFTDDGWLRSGDLARRDADGFYHVVGRRKEMFISGGENVYPAEIENVLAAHPAVGEAAVVPAPHERWGEVGRAFIQPVAGAAAPSAEELAAFCRTHLAAYKVPRSFEFVPDFPRTAAGKVQKHLLCG</sequence>
<dbReference type="AlphaFoldDB" id="A0A4Y8ZVK9"/>
<dbReference type="Gene3D" id="3.40.50.12780">
    <property type="entry name" value="N-terminal domain of ligase-like"/>
    <property type="match status" value="1"/>
</dbReference>
<proteinExistence type="predicted"/>
<keyword evidence="3" id="KW-0436">Ligase</keyword>
<feature type="domain" description="AMP-dependent synthetase/ligase" evidence="1">
    <location>
        <begin position="21"/>
        <end position="370"/>
    </location>
</feature>
<dbReference type="InterPro" id="IPR042099">
    <property type="entry name" value="ANL_N_sf"/>
</dbReference>
<dbReference type="PANTHER" id="PTHR43767">
    <property type="entry name" value="LONG-CHAIN-FATTY-ACID--COA LIGASE"/>
    <property type="match status" value="1"/>
</dbReference>
<dbReference type="PANTHER" id="PTHR43767:SF1">
    <property type="entry name" value="NONRIBOSOMAL PEPTIDE SYNTHASE PES1 (EUROFUNG)-RELATED"/>
    <property type="match status" value="1"/>
</dbReference>
<evidence type="ECO:0000313" key="4">
    <source>
        <dbReference type="Proteomes" id="UP000298213"/>
    </source>
</evidence>
<organism evidence="3 4">
    <name type="scientific">Sphingomonas parva</name>
    <dbReference type="NCBI Taxonomy" id="2555898"/>
    <lineage>
        <taxon>Bacteria</taxon>
        <taxon>Pseudomonadati</taxon>
        <taxon>Pseudomonadota</taxon>
        <taxon>Alphaproteobacteria</taxon>
        <taxon>Sphingomonadales</taxon>
        <taxon>Sphingomonadaceae</taxon>
        <taxon>Sphingomonas</taxon>
    </lineage>
</organism>
<dbReference type="RefSeq" id="WP_135083225.1">
    <property type="nucleotide sequence ID" value="NZ_SPDV01000002.1"/>
</dbReference>
<dbReference type="PROSITE" id="PS00455">
    <property type="entry name" value="AMP_BINDING"/>
    <property type="match status" value="1"/>
</dbReference>
<feature type="domain" description="AMP-binding enzyme C-terminal" evidence="2">
    <location>
        <begin position="421"/>
        <end position="497"/>
    </location>
</feature>
<evidence type="ECO:0000259" key="1">
    <source>
        <dbReference type="Pfam" id="PF00501"/>
    </source>
</evidence>
<dbReference type="InterPro" id="IPR050237">
    <property type="entry name" value="ATP-dep_AMP-bd_enzyme"/>
</dbReference>
<dbReference type="Gene3D" id="3.30.300.30">
    <property type="match status" value="1"/>
</dbReference>
<evidence type="ECO:0000313" key="3">
    <source>
        <dbReference type="EMBL" id="TFI60058.1"/>
    </source>
</evidence>
<accession>A0A4Y8ZVK9</accession>
<protein>
    <submittedName>
        <fullName evidence="3">Acid--CoA ligase</fullName>
    </submittedName>
</protein>
<keyword evidence="4" id="KW-1185">Reference proteome</keyword>
<dbReference type="Pfam" id="PF00501">
    <property type="entry name" value="AMP-binding"/>
    <property type="match status" value="1"/>
</dbReference>
<dbReference type="InterPro" id="IPR000873">
    <property type="entry name" value="AMP-dep_synth/lig_dom"/>
</dbReference>
<dbReference type="GO" id="GO:0016878">
    <property type="term" value="F:acid-thiol ligase activity"/>
    <property type="evidence" value="ECO:0007669"/>
    <property type="project" value="UniProtKB-ARBA"/>
</dbReference>
<name>A0A4Y8ZVK9_9SPHN</name>
<evidence type="ECO:0000259" key="2">
    <source>
        <dbReference type="Pfam" id="PF13193"/>
    </source>
</evidence>
<dbReference type="SUPFAM" id="SSF56801">
    <property type="entry name" value="Acetyl-CoA synthetase-like"/>
    <property type="match status" value="1"/>
</dbReference>
<dbReference type="InterPro" id="IPR020845">
    <property type="entry name" value="AMP-binding_CS"/>
</dbReference>
<reference evidence="3 4" key="1">
    <citation type="submission" date="2019-03" db="EMBL/GenBank/DDBJ databases">
        <title>Genome sequence of Sphingomonas sp. 17J27-24.</title>
        <authorList>
            <person name="Kim M."/>
            <person name="Maeng S."/>
            <person name="Sathiyaraj S."/>
        </authorList>
    </citation>
    <scope>NUCLEOTIDE SEQUENCE [LARGE SCALE GENOMIC DNA]</scope>
    <source>
        <strain evidence="3 4">17J27-24</strain>
    </source>
</reference>
<dbReference type="OrthoDB" id="9803968at2"/>
<dbReference type="Pfam" id="PF13193">
    <property type="entry name" value="AMP-binding_C"/>
    <property type="match status" value="1"/>
</dbReference>